<dbReference type="Pfam" id="PF13271">
    <property type="entry name" value="DUF4062"/>
    <property type="match status" value="1"/>
</dbReference>
<dbReference type="RefSeq" id="WP_208309301.1">
    <property type="nucleotide sequence ID" value="NZ_JAGETX010000025.1"/>
</dbReference>
<proteinExistence type="predicted"/>
<dbReference type="InterPro" id="IPR025139">
    <property type="entry name" value="DUF4062"/>
</dbReference>
<reference evidence="2 3" key="1">
    <citation type="submission" date="2021-03" db="EMBL/GenBank/DDBJ databases">
        <authorList>
            <person name="Kim M.K."/>
        </authorList>
    </citation>
    <scope>NUCLEOTIDE SEQUENCE [LARGE SCALE GENOMIC DNA]</scope>
    <source>
        <strain evidence="2 3">BT507</strain>
    </source>
</reference>
<evidence type="ECO:0000313" key="3">
    <source>
        <dbReference type="Proteomes" id="UP000670527"/>
    </source>
</evidence>
<evidence type="ECO:0000313" key="2">
    <source>
        <dbReference type="EMBL" id="MBO3273157.1"/>
    </source>
</evidence>
<feature type="domain" description="DUF4062" evidence="1">
    <location>
        <begin position="5"/>
        <end position="85"/>
    </location>
</feature>
<dbReference type="Proteomes" id="UP000670527">
    <property type="component" value="Unassembled WGS sequence"/>
</dbReference>
<comment type="caution">
    <text evidence="2">The sequence shown here is derived from an EMBL/GenBank/DDBJ whole genome shotgun (WGS) entry which is preliminary data.</text>
</comment>
<organism evidence="2 3">
    <name type="scientific">Hymenobacter defluvii</name>
    <dbReference type="NCBI Taxonomy" id="2054411"/>
    <lineage>
        <taxon>Bacteria</taxon>
        <taxon>Pseudomonadati</taxon>
        <taxon>Bacteroidota</taxon>
        <taxon>Cytophagia</taxon>
        <taxon>Cytophagales</taxon>
        <taxon>Hymenobacteraceae</taxon>
        <taxon>Hymenobacter</taxon>
    </lineage>
</organism>
<name>A0ABS3THN3_9BACT</name>
<sequence length="451" mass="51687">MKYSVFISSTTQDLHNERFAAEQAIVAAQCVPRMFEKTFLAQDASSLAVCMEELAAADIYVLIMGAAYGWEYNGKSATEWEYLKAVELEKPRIVFTLPYLKNQEAKQQEFASRVGKFDEGRFWKSVNNAFELKDAIEAALRPLVEKLNRNRVERSETVLSNLIPVRFPTRIYAARVSYDRKDIIEQSQRAATWKLRWSTGEETVAARALSFATGDSFKEKHFDFLVKSGVLYTFTDLSNLTNPYRKIIDLGSIETIAATELTDTLDGENLVKYLLKSSLRQKLAGQNVAYMGGEDLFYFGGKLVVADVSINWGNNKNAKREVISSIWNKEKSHIVCFRHFAMHVSFSLFGGIWYACVNPTYICTTNGYRKSRFSEHYVTGKKSFEDNSAFYQNLRCWAWYLSPSYPSFLPYPFLQFDPAIKFDDLPLLDDRLWLPVRKAETEKTGALTFDF</sequence>
<accession>A0ABS3THN3</accession>
<keyword evidence="3" id="KW-1185">Reference proteome</keyword>
<dbReference type="EMBL" id="JAGETX010000025">
    <property type="protein sequence ID" value="MBO3273157.1"/>
    <property type="molecule type" value="Genomic_DNA"/>
</dbReference>
<gene>
    <name evidence="2" type="ORF">J4D97_21080</name>
</gene>
<protein>
    <submittedName>
        <fullName evidence="2">DUF4062 domain-containing protein</fullName>
    </submittedName>
</protein>
<evidence type="ECO:0000259" key="1">
    <source>
        <dbReference type="Pfam" id="PF13271"/>
    </source>
</evidence>